<organism evidence="1 2">
    <name type="scientific">Dactylonectria macrodidyma</name>
    <dbReference type="NCBI Taxonomy" id="307937"/>
    <lineage>
        <taxon>Eukaryota</taxon>
        <taxon>Fungi</taxon>
        <taxon>Dikarya</taxon>
        <taxon>Ascomycota</taxon>
        <taxon>Pezizomycotina</taxon>
        <taxon>Sordariomycetes</taxon>
        <taxon>Hypocreomycetidae</taxon>
        <taxon>Hypocreales</taxon>
        <taxon>Nectriaceae</taxon>
        <taxon>Dactylonectria</taxon>
    </lineage>
</organism>
<protein>
    <submittedName>
        <fullName evidence="1">Uncharacterized protein</fullName>
    </submittedName>
</protein>
<reference evidence="1" key="1">
    <citation type="journal article" date="2021" name="Nat. Commun.">
        <title>Genetic determinants of endophytism in the Arabidopsis root mycobiome.</title>
        <authorList>
            <person name="Mesny F."/>
            <person name="Miyauchi S."/>
            <person name="Thiergart T."/>
            <person name="Pickel B."/>
            <person name="Atanasova L."/>
            <person name="Karlsson M."/>
            <person name="Huettel B."/>
            <person name="Barry K.W."/>
            <person name="Haridas S."/>
            <person name="Chen C."/>
            <person name="Bauer D."/>
            <person name="Andreopoulos W."/>
            <person name="Pangilinan J."/>
            <person name="LaButti K."/>
            <person name="Riley R."/>
            <person name="Lipzen A."/>
            <person name="Clum A."/>
            <person name="Drula E."/>
            <person name="Henrissat B."/>
            <person name="Kohler A."/>
            <person name="Grigoriev I.V."/>
            <person name="Martin F.M."/>
            <person name="Hacquard S."/>
        </authorList>
    </citation>
    <scope>NUCLEOTIDE SEQUENCE</scope>
    <source>
        <strain evidence="1">MPI-CAGE-AT-0147</strain>
    </source>
</reference>
<proteinExistence type="predicted"/>
<comment type="caution">
    <text evidence="1">The sequence shown here is derived from an EMBL/GenBank/DDBJ whole genome shotgun (WGS) entry which is preliminary data.</text>
</comment>
<sequence>MTVCSSMRKRCLAIFALRAEISRGRTMEPLAKCWYNTQQRVCLRSQTIVHECLCEMTNCWVFQSYNAFTLHKDRLTEV</sequence>
<dbReference type="EMBL" id="JAGMUV010000011">
    <property type="protein sequence ID" value="KAH7140996.1"/>
    <property type="molecule type" value="Genomic_DNA"/>
</dbReference>
<keyword evidence="2" id="KW-1185">Reference proteome</keyword>
<dbReference type="AlphaFoldDB" id="A0A9P9EPL7"/>
<evidence type="ECO:0000313" key="2">
    <source>
        <dbReference type="Proteomes" id="UP000738349"/>
    </source>
</evidence>
<gene>
    <name evidence="1" type="ORF">EDB81DRAFT_799279</name>
</gene>
<evidence type="ECO:0000313" key="1">
    <source>
        <dbReference type="EMBL" id="KAH7140996.1"/>
    </source>
</evidence>
<accession>A0A9P9EPL7</accession>
<dbReference type="Proteomes" id="UP000738349">
    <property type="component" value="Unassembled WGS sequence"/>
</dbReference>
<name>A0A9P9EPL7_9HYPO</name>